<dbReference type="PANTHER" id="PTHR40076">
    <property type="entry name" value="MEMBRANE PROTEIN-RELATED"/>
    <property type="match status" value="1"/>
</dbReference>
<feature type="transmembrane region" description="Helical" evidence="1">
    <location>
        <begin position="159"/>
        <end position="185"/>
    </location>
</feature>
<protein>
    <recommendedName>
        <fullName evidence="4">DUF975 family protein</fullName>
    </recommendedName>
</protein>
<dbReference type="OrthoDB" id="9784844at2"/>
<name>D1PUJ9_9BACT</name>
<dbReference type="InterPro" id="IPR010380">
    <property type="entry name" value="DUF975"/>
</dbReference>
<dbReference type="HOGENOM" id="CLU_045673_3_1_10"/>
<accession>D1PUJ9</accession>
<dbReference type="eggNOG" id="COG5523">
    <property type="taxonomic scope" value="Bacteria"/>
</dbReference>
<dbReference type="Pfam" id="PF06161">
    <property type="entry name" value="DUF975"/>
    <property type="match status" value="1"/>
</dbReference>
<keyword evidence="1" id="KW-0812">Transmembrane</keyword>
<evidence type="ECO:0008006" key="4">
    <source>
        <dbReference type="Google" id="ProtNLM"/>
    </source>
</evidence>
<keyword evidence="3" id="KW-1185">Reference proteome</keyword>
<keyword evidence="1" id="KW-1133">Transmembrane helix</keyword>
<sequence>MGTTNDYKNRALASLNSRWTTPVLCTLVYYLIFLAIGAVTNSLNEDIAESTISILFYIAAIPLAWSLSVLFLDLIRGEQVSVSSIFRGYKKPWWSKSLLIPLLVGVYTFLWTMLFIIPGFIKSYSYAMTHFVYRDNQEMGCDAAIEESMRLMDGHKMDLFILDLSFLGWLLLSILSLGIGLIWLVPYMQSAHAHFYEDLVRERGTSVQQI</sequence>
<dbReference type="AlphaFoldDB" id="D1PUJ9"/>
<feature type="transmembrane region" description="Helical" evidence="1">
    <location>
        <begin position="98"/>
        <end position="121"/>
    </location>
</feature>
<evidence type="ECO:0000256" key="1">
    <source>
        <dbReference type="SAM" id="Phobius"/>
    </source>
</evidence>
<reference evidence="2 3" key="1">
    <citation type="submission" date="2009-10" db="EMBL/GenBank/DDBJ databases">
        <authorList>
            <person name="Qin X."/>
            <person name="Bachman B."/>
            <person name="Battles P."/>
            <person name="Bell A."/>
            <person name="Bess C."/>
            <person name="Bickham C."/>
            <person name="Chaboub L."/>
            <person name="Chen D."/>
            <person name="Coyle M."/>
            <person name="Deiros D.R."/>
            <person name="Dinh H."/>
            <person name="Forbes L."/>
            <person name="Fowler G."/>
            <person name="Francisco L."/>
            <person name="Fu Q."/>
            <person name="Gubbala S."/>
            <person name="Hale W."/>
            <person name="Han Y."/>
            <person name="Hemphill L."/>
            <person name="Highlander S.K."/>
            <person name="Hirani K."/>
            <person name="Hogues M."/>
            <person name="Jackson L."/>
            <person name="Jakkamsetti A."/>
            <person name="Javaid M."/>
            <person name="Jiang H."/>
            <person name="Korchina V."/>
            <person name="Kovar C."/>
            <person name="Lara F."/>
            <person name="Lee S."/>
            <person name="Mata R."/>
            <person name="Mathew T."/>
            <person name="Moen C."/>
            <person name="Morales K."/>
            <person name="Munidasa M."/>
            <person name="Nazareth L."/>
            <person name="Ngo R."/>
            <person name="Nguyen L."/>
            <person name="Okwuonu G."/>
            <person name="Ongeri F."/>
            <person name="Patil S."/>
            <person name="Petrosino J."/>
            <person name="Pham C."/>
            <person name="Pham P."/>
            <person name="Pu L.-L."/>
            <person name="Puazo M."/>
            <person name="Raj R."/>
            <person name="Reid J."/>
            <person name="Rouhana J."/>
            <person name="Saada N."/>
            <person name="Shang Y."/>
            <person name="Simmons D."/>
            <person name="Thornton R."/>
            <person name="Warren J."/>
            <person name="Weissenberger G."/>
            <person name="Zhang J."/>
            <person name="Zhang L."/>
            <person name="Zhou C."/>
            <person name="Zhu D."/>
            <person name="Muzny D."/>
            <person name="Worley K."/>
            <person name="Gibbs R."/>
        </authorList>
    </citation>
    <scope>NUCLEOTIDE SEQUENCE [LARGE SCALE GENOMIC DNA]</scope>
    <source>
        <strain evidence="2 3">DSM 17361</strain>
    </source>
</reference>
<gene>
    <name evidence="2" type="ORF">HMPREF0645_0634</name>
</gene>
<dbReference type="Proteomes" id="UP000003160">
    <property type="component" value="Unassembled WGS sequence"/>
</dbReference>
<evidence type="ECO:0000313" key="2">
    <source>
        <dbReference type="EMBL" id="EFA44959.1"/>
    </source>
</evidence>
<keyword evidence="1" id="KW-0472">Membrane</keyword>
<organism evidence="2 3">
    <name type="scientific">Hallella bergensis DSM 17361</name>
    <dbReference type="NCBI Taxonomy" id="585502"/>
    <lineage>
        <taxon>Bacteria</taxon>
        <taxon>Pseudomonadati</taxon>
        <taxon>Bacteroidota</taxon>
        <taxon>Bacteroidia</taxon>
        <taxon>Bacteroidales</taxon>
        <taxon>Prevotellaceae</taxon>
        <taxon>Hallella</taxon>
    </lineage>
</organism>
<dbReference type="EMBL" id="ACKS01000030">
    <property type="protein sequence ID" value="EFA44959.1"/>
    <property type="molecule type" value="Genomic_DNA"/>
</dbReference>
<evidence type="ECO:0000313" key="3">
    <source>
        <dbReference type="Proteomes" id="UP000003160"/>
    </source>
</evidence>
<feature type="transmembrane region" description="Helical" evidence="1">
    <location>
        <begin position="21"/>
        <end position="40"/>
    </location>
</feature>
<comment type="caution">
    <text evidence="2">The sequence shown here is derived from an EMBL/GenBank/DDBJ whole genome shotgun (WGS) entry which is preliminary data.</text>
</comment>
<proteinExistence type="predicted"/>
<feature type="transmembrane region" description="Helical" evidence="1">
    <location>
        <begin position="52"/>
        <end position="77"/>
    </location>
</feature>
<dbReference type="PANTHER" id="PTHR40076:SF1">
    <property type="entry name" value="MEMBRANE PROTEIN"/>
    <property type="match status" value="1"/>
</dbReference>
<dbReference type="RefSeq" id="WP_007172748.1">
    <property type="nucleotide sequence ID" value="NZ_GG704780.1"/>
</dbReference>